<evidence type="ECO:0000313" key="1">
    <source>
        <dbReference type="EnsemblMetazoa" id="MESCA008679-PA"/>
    </source>
</evidence>
<dbReference type="STRING" id="36166.T1GXW7"/>
<evidence type="ECO:0000313" key="2">
    <source>
        <dbReference type="Proteomes" id="UP000015102"/>
    </source>
</evidence>
<protein>
    <recommendedName>
        <fullName evidence="3">Protein kinase domain-containing protein</fullName>
    </recommendedName>
</protein>
<dbReference type="Gene3D" id="1.10.510.10">
    <property type="entry name" value="Transferase(Phosphotransferase) domain 1"/>
    <property type="match status" value="1"/>
</dbReference>
<dbReference type="InterPro" id="IPR011009">
    <property type="entry name" value="Kinase-like_dom_sf"/>
</dbReference>
<dbReference type="AlphaFoldDB" id="T1GXW7"/>
<dbReference type="HOGENOM" id="CLU_2592495_0_0_1"/>
<keyword evidence="2" id="KW-1185">Reference proteome</keyword>
<dbReference type="SUPFAM" id="SSF56112">
    <property type="entry name" value="Protein kinase-like (PK-like)"/>
    <property type="match status" value="1"/>
</dbReference>
<evidence type="ECO:0008006" key="3">
    <source>
        <dbReference type="Google" id="ProtNLM"/>
    </source>
</evidence>
<proteinExistence type="predicted"/>
<name>T1GXW7_MEGSC</name>
<organism evidence="1 2">
    <name type="scientific">Megaselia scalaris</name>
    <name type="common">Humpbacked fly</name>
    <name type="synonym">Phora scalaris</name>
    <dbReference type="NCBI Taxonomy" id="36166"/>
    <lineage>
        <taxon>Eukaryota</taxon>
        <taxon>Metazoa</taxon>
        <taxon>Ecdysozoa</taxon>
        <taxon>Arthropoda</taxon>
        <taxon>Hexapoda</taxon>
        <taxon>Insecta</taxon>
        <taxon>Pterygota</taxon>
        <taxon>Neoptera</taxon>
        <taxon>Endopterygota</taxon>
        <taxon>Diptera</taxon>
        <taxon>Brachycera</taxon>
        <taxon>Muscomorpha</taxon>
        <taxon>Platypezoidea</taxon>
        <taxon>Phoridae</taxon>
        <taxon>Megaseliini</taxon>
        <taxon>Megaselia</taxon>
    </lineage>
</organism>
<dbReference type="Proteomes" id="UP000015102">
    <property type="component" value="Unassembled WGS sequence"/>
</dbReference>
<sequence>MLAPNPKKRLTIQDVLAHPWMSDREKVHRTHLPETVESLKVFNSKRKLKAAVQSIAGGITADSMFGTDTDIIFYYEKETA</sequence>
<dbReference type="EnsemblMetazoa" id="MESCA008679-RA">
    <property type="protein sequence ID" value="MESCA008679-PA"/>
    <property type="gene ID" value="MESCA008679"/>
</dbReference>
<accession>T1GXW7</accession>
<dbReference type="EMBL" id="CAQQ02044418">
    <property type="status" value="NOT_ANNOTATED_CDS"/>
    <property type="molecule type" value="Genomic_DNA"/>
</dbReference>
<reference evidence="1" key="2">
    <citation type="submission" date="2015-06" db="UniProtKB">
        <authorList>
            <consortium name="EnsemblMetazoa"/>
        </authorList>
    </citation>
    <scope>IDENTIFICATION</scope>
</reference>
<reference evidence="2" key="1">
    <citation type="submission" date="2013-02" db="EMBL/GenBank/DDBJ databases">
        <authorList>
            <person name="Hughes D."/>
        </authorList>
    </citation>
    <scope>NUCLEOTIDE SEQUENCE</scope>
    <source>
        <strain>Durham</strain>
        <strain evidence="2">NC isolate 2 -- Noor lab</strain>
    </source>
</reference>